<dbReference type="GO" id="GO:0003924">
    <property type="term" value="F:GTPase activity"/>
    <property type="evidence" value="ECO:0007669"/>
    <property type="project" value="InterPro"/>
</dbReference>
<dbReference type="Proteomes" id="UP000287033">
    <property type="component" value="Unassembled WGS sequence"/>
</dbReference>
<dbReference type="PANTHER" id="PTHR11566:SF231">
    <property type="entry name" value="INTERFERON-INDUCED GTP-BINDING PROTEIN MX"/>
    <property type="match status" value="1"/>
</dbReference>
<dbReference type="SMART" id="SM00302">
    <property type="entry name" value="GED"/>
    <property type="match status" value="1"/>
</dbReference>
<feature type="domain" description="Dynamin-type G" evidence="6">
    <location>
        <begin position="1"/>
        <end position="235"/>
    </location>
</feature>
<dbReference type="GO" id="GO:0005634">
    <property type="term" value="C:nucleus"/>
    <property type="evidence" value="ECO:0007669"/>
    <property type="project" value="TreeGrafter"/>
</dbReference>
<dbReference type="GO" id="GO:0031623">
    <property type="term" value="P:receptor internalization"/>
    <property type="evidence" value="ECO:0007669"/>
    <property type="project" value="TreeGrafter"/>
</dbReference>
<evidence type="ECO:0000259" key="6">
    <source>
        <dbReference type="PROSITE" id="PS51718"/>
    </source>
</evidence>
<dbReference type="GO" id="GO:0005525">
    <property type="term" value="F:GTP binding"/>
    <property type="evidence" value="ECO:0007669"/>
    <property type="project" value="UniProtKB-KW"/>
</dbReference>
<evidence type="ECO:0000256" key="2">
    <source>
        <dbReference type="ARBA" id="ARBA00023134"/>
    </source>
</evidence>
<dbReference type="InterPro" id="IPR000375">
    <property type="entry name" value="Dynamin_stalk"/>
</dbReference>
<dbReference type="SMART" id="SM00053">
    <property type="entry name" value="DYNc"/>
    <property type="match status" value="1"/>
</dbReference>
<organism evidence="7 8">
    <name type="scientific">Chiloscyllium punctatum</name>
    <name type="common">Brownbanded bambooshark</name>
    <name type="synonym">Hemiscyllium punctatum</name>
    <dbReference type="NCBI Taxonomy" id="137246"/>
    <lineage>
        <taxon>Eukaryota</taxon>
        <taxon>Metazoa</taxon>
        <taxon>Chordata</taxon>
        <taxon>Craniata</taxon>
        <taxon>Vertebrata</taxon>
        <taxon>Chondrichthyes</taxon>
        <taxon>Elasmobranchii</taxon>
        <taxon>Galeomorphii</taxon>
        <taxon>Galeoidea</taxon>
        <taxon>Orectolobiformes</taxon>
        <taxon>Hemiscylliidae</taxon>
        <taxon>Chiloscyllium</taxon>
    </lineage>
</organism>
<dbReference type="InterPro" id="IPR001401">
    <property type="entry name" value="Dynamin_GTPase"/>
</dbReference>
<keyword evidence="1 3" id="KW-0547">Nucleotide-binding</keyword>
<evidence type="ECO:0000313" key="8">
    <source>
        <dbReference type="Proteomes" id="UP000287033"/>
    </source>
</evidence>
<dbReference type="GO" id="GO:0005886">
    <property type="term" value="C:plasma membrane"/>
    <property type="evidence" value="ECO:0007669"/>
    <property type="project" value="TreeGrafter"/>
</dbReference>
<dbReference type="PANTHER" id="PTHR11566">
    <property type="entry name" value="DYNAMIN"/>
    <property type="match status" value="1"/>
</dbReference>
<reference evidence="7 8" key="1">
    <citation type="journal article" date="2018" name="Nat. Ecol. Evol.">
        <title>Shark genomes provide insights into elasmobranch evolution and the origin of vertebrates.</title>
        <authorList>
            <person name="Hara Y"/>
            <person name="Yamaguchi K"/>
            <person name="Onimaru K"/>
            <person name="Kadota M"/>
            <person name="Koyanagi M"/>
            <person name="Keeley SD"/>
            <person name="Tatsumi K"/>
            <person name="Tanaka K"/>
            <person name="Motone F"/>
            <person name="Kageyama Y"/>
            <person name="Nozu R"/>
            <person name="Adachi N"/>
            <person name="Nishimura O"/>
            <person name="Nakagawa R"/>
            <person name="Tanegashima C"/>
            <person name="Kiyatake I"/>
            <person name="Matsumoto R"/>
            <person name="Murakumo K"/>
            <person name="Nishida K"/>
            <person name="Terakita A"/>
            <person name="Kuratani S"/>
            <person name="Sato K"/>
            <person name="Hyodo S Kuraku.S."/>
        </authorList>
    </citation>
    <scope>NUCLEOTIDE SEQUENCE [LARGE SCALE GENOMIC DNA]</scope>
</reference>
<dbReference type="PROSITE" id="PS00410">
    <property type="entry name" value="G_DYNAMIN_1"/>
    <property type="match status" value="1"/>
</dbReference>
<name>A0A401S4T6_CHIPU</name>
<dbReference type="InterPro" id="IPR020850">
    <property type="entry name" value="GED_dom"/>
</dbReference>
<dbReference type="Pfam" id="PF00350">
    <property type="entry name" value="Dynamin_N"/>
    <property type="match status" value="2"/>
</dbReference>
<dbReference type="CDD" id="cd08771">
    <property type="entry name" value="DLP_1"/>
    <property type="match status" value="1"/>
</dbReference>
<comment type="caution">
    <text evidence="7">The sequence shown here is derived from an EMBL/GenBank/DDBJ whole genome shotgun (WGS) entry which is preliminary data.</text>
</comment>
<feature type="domain" description="GED" evidence="5">
    <location>
        <begin position="460"/>
        <end position="546"/>
    </location>
</feature>
<dbReference type="InterPro" id="IPR019762">
    <property type="entry name" value="Dynamin_GTPase_CS"/>
</dbReference>
<dbReference type="GO" id="GO:0005874">
    <property type="term" value="C:microtubule"/>
    <property type="evidence" value="ECO:0007669"/>
    <property type="project" value="TreeGrafter"/>
</dbReference>
<dbReference type="InterPro" id="IPR003130">
    <property type="entry name" value="GED"/>
</dbReference>
<dbReference type="GO" id="GO:0051607">
    <property type="term" value="P:defense response to virus"/>
    <property type="evidence" value="ECO:0007669"/>
    <property type="project" value="TreeGrafter"/>
</dbReference>
<dbReference type="Pfam" id="PF02212">
    <property type="entry name" value="GED"/>
    <property type="match status" value="1"/>
</dbReference>
<protein>
    <recommendedName>
        <fullName evidence="9">Interferon-induced GTP-binding protein Mx</fullName>
    </recommendedName>
</protein>
<keyword evidence="4" id="KW-0175">Coiled coil</keyword>
<dbReference type="EMBL" id="BEZZ01000085">
    <property type="protein sequence ID" value="GCC25388.1"/>
    <property type="molecule type" value="Genomic_DNA"/>
</dbReference>
<sequence>MANLLYAEYEEKVRPYIDLIDSLRKLGLNKDLPLPTIVVIGDQSSGKSSVLEMLSEVALPRGTGIVTRCPLELKMKNGTMASQWKGQLTYGDIKKLIHTYIGKEETIILVVIACNVDIATTEALKMAQEVDPNGDRTLGVLTKPDLIDRDTEKDILKIINNQMVPLRKGYMLIKCRGQHDLIANTSLANALEKEIAFFNDNVHFRPLLEKKIASFQHLSSRLTNELVLQIRKCLPAMQEKIGSKINEIVKQLDKMGGAIPEDPTTRVHNLTRRILGYCDEIITLAMGEYKKDYSIDMKLHDFARDKFAEWYKKLDGVKIGFNEGAINLVKHHEKNSKGRELPGFTKYRIFETIIREQIQELLEPSLEMLNEFSAKVETACNTLALQHFSSFPLLVSEIQIKIAEVCHKMERKAEEMLNINFKMEAMVYAPDEMYSYKLMEFQSRGQQKGNNSVASSNFDAQAMVIHLHTYYQIAIDRLVQMVPMVLRYYLLQELSAQMKVELAQLLFHSKDVDALIQENDETAEQRRELKNNLDRLTQARNLLMNY</sequence>
<evidence type="ECO:0000256" key="1">
    <source>
        <dbReference type="ARBA" id="ARBA00022741"/>
    </source>
</evidence>
<dbReference type="OrthoDB" id="5061070at2759"/>
<evidence type="ECO:0000313" key="7">
    <source>
        <dbReference type="EMBL" id="GCC25388.1"/>
    </source>
</evidence>
<dbReference type="InterPro" id="IPR045063">
    <property type="entry name" value="Dynamin_N"/>
</dbReference>
<dbReference type="OMA" id="VCHKMER"/>
<dbReference type="PROSITE" id="PS51388">
    <property type="entry name" value="GED"/>
    <property type="match status" value="1"/>
</dbReference>
<dbReference type="InterPro" id="IPR030381">
    <property type="entry name" value="G_DYNAMIN_dom"/>
</dbReference>
<comment type="similarity">
    <text evidence="3">Belongs to the TRAFAC class dynamin-like GTPase superfamily. Dynamin/Fzo/YdjA family.</text>
</comment>
<dbReference type="GO" id="GO:0008017">
    <property type="term" value="F:microtubule binding"/>
    <property type="evidence" value="ECO:0007669"/>
    <property type="project" value="TreeGrafter"/>
</dbReference>
<gene>
    <name evidence="7" type="ORF">chiPu_0003798</name>
</gene>
<evidence type="ECO:0000256" key="3">
    <source>
        <dbReference type="RuleBase" id="RU003932"/>
    </source>
</evidence>
<evidence type="ECO:0000256" key="4">
    <source>
        <dbReference type="SAM" id="Coils"/>
    </source>
</evidence>
<dbReference type="AlphaFoldDB" id="A0A401S4T6"/>
<dbReference type="PRINTS" id="PR00195">
    <property type="entry name" value="DYNAMIN"/>
</dbReference>
<dbReference type="SUPFAM" id="SSF52540">
    <property type="entry name" value="P-loop containing nucleoside triphosphate hydrolases"/>
    <property type="match status" value="1"/>
</dbReference>
<dbReference type="Pfam" id="PF01031">
    <property type="entry name" value="Dynamin_M"/>
    <property type="match status" value="1"/>
</dbReference>
<proteinExistence type="inferred from homology"/>
<accession>A0A401S4T6</accession>
<dbReference type="Gene3D" id="1.20.120.1240">
    <property type="entry name" value="Dynamin, middle domain"/>
    <property type="match status" value="1"/>
</dbReference>
<dbReference type="GO" id="GO:0005737">
    <property type="term" value="C:cytoplasm"/>
    <property type="evidence" value="ECO:0007669"/>
    <property type="project" value="TreeGrafter"/>
</dbReference>
<dbReference type="Gene3D" id="3.40.50.300">
    <property type="entry name" value="P-loop containing nucleotide triphosphate hydrolases"/>
    <property type="match status" value="2"/>
</dbReference>
<dbReference type="InterPro" id="IPR022812">
    <property type="entry name" value="Dynamin"/>
</dbReference>
<dbReference type="GO" id="GO:0098793">
    <property type="term" value="C:presynapse"/>
    <property type="evidence" value="ECO:0007669"/>
    <property type="project" value="GOC"/>
</dbReference>
<dbReference type="STRING" id="137246.A0A401S4T6"/>
<evidence type="ECO:0000259" key="5">
    <source>
        <dbReference type="PROSITE" id="PS51388"/>
    </source>
</evidence>
<evidence type="ECO:0008006" key="9">
    <source>
        <dbReference type="Google" id="ProtNLM"/>
    </source>
</evidence>
<dbReference type="GO" id="GO:0016185">
    <property type="term" value="P:synaptic vesicle budding from presynaptic endocytic zone membrane"/>
    <property type="evidence" value="ECO:0007669"/>
    <property type="project" value="TreeGrafter"/>
</dbReference>
<feature type="coiled-coil region" evidence="4">
    <location>
        <begin position="512"/>
        <end position="546"/>
    </location>
</feature>
<dbReference type="InterPro" id="IPR027417">
    <property type="entry name" value="P-loop_NTPase"/>
</dbReference>
<keyword evidence="8" id="KW-1185">Reference proteome</keyword>
<keyword evidence="2 3" id="KW-0342">GTP-binding</keyword>
<dbReference type="PROSITE" id="PS51718">
    <property type="entry name" value="G_DYNAMIN_2"/>
    <property type="match status" value="1"/>
</dbReference>